<dbReference type="OrthoDB" id="9786919at2"/>
<evidence type="ECO:0000313" key="15">
    <source>
        <dbReference type="Proteomes" id="UP000246722"/>
    </source>
</evidence>
<dbReference type="CDD" id="cd06225">
    <property type="entry name" value="HAMP"/>
    <property type="match status" value="1"/>
</dbReference>
<dbReference type="Proteomes" id="UP000246722">
    <property type="component" value="Unassembled WGS sequence"/>
</dbReference>
<sequence>MPPAFASSPCAAAATRWSSSNEAAGPVIRLRRVWLPALSIRARITVGSLVVATLLFSTAAFFFRLEVQSILSETNETMLRNDAEPLISELQANPAEALQSASEGQLLAIIDPTGMVRKSSLPRSLDRQITGLTRLGQEPQNVDTPAATYLVSATPVSTDSGDWLVIAARSQQTSGLLLDQLTGVLSLGTLILTAGFGLASWLLTGAALRPVTRLREEAESLSTTGSSARLQVPAGNDELSRLAHTLNDFIERLRRGVDREKQIVSDASHELRTPLAVLQAQLELAHLNSGDAPALERDVRDASATAARLSRLATNLLELSKLESEQAPPETGWAGLVDEVTASVDRARVVQSGQELEVVYRIDGEDSVGRYTISPTNMGQLLDNLISNAVNAMGGNGSVTVTLASVAAGAVITVEDTGPGLPDAFIPLAFDRFSRPDNSRSSSSGGSGLGLAIVHAIVERAHGTISLRNTGDGLAVTIQLPRHVA</sequence>
<comment type="caution">
    <text evidence="14">The sequence shown here is derived from an EMBL/GenBank/DDBJ whole genome shotgun (WGS) entry which is preliminary data.</text>
</comment>
<dbReference type="InterPro" id="IPR003594">
    <property type="entry name" value="HATPase_dom"/>
</dbReference>
<evidence type="ECO:0000256" key="6">
    <source>
        <dbReference type="ARBA" id="ARBA00022692"/>
    </source>
</evidence>
<evidence type="ECO:0000256" key="3">
    <source>
        <dbReference type="ARBA" id="ARBA00012438"/>
    </source>
</evidence>
<feature type="transmembrane region" description="Helical" evidence="11">
    <location>
        <begin position="44"/>
        <end position="63"/>
    </location>
</feature>
<evidence type="ECO:0000256" key="9">
    <source>
        <dbReference type="ARBA" id="ARBA00023012"/>
    </source>
</evidence>
<feature type="domain" description="Histidine kinase" evidence="12">
    <location>
        <begin position="266"/>
        <end position="484"/>
    </location>
</feature>
<evidence type="ECO:0000256" key="2">
    <source>
        <dbReference type="ARBA" id="ARBA00004236"/>
    </source>
</evidence>
<dbReference type="PANTHER" id="PTHR45436:SF5">
    <property type="entry name" value="SENSOR HISTIDINE KINASE TRCS"/>
    <property type="match status" value="1"/>
</dbReference>
<evidence type="ECO:0000256" key="7">
    <source>
        <dbReference type="ARBA" id="ARBA00022777"/>
    </source>
</evidence>
<name>A0A317ZVZ3_9MICO</name>
<evidence type="ECO:0000313" key="14">
    <source>
        <dbReference type="EMBL" id="PXA70675.1"/>
    </source>
</evidence>
<comment type="subcellular location">
    <subcellularLocation>
        <location evidence="2">Cell membrane</location>
    </subcellularLocation>
</comment>
<dbReference type="SMART" id="SM00388">
    <property type="entry name" value="HisKA"/>
    <property type="match status" value="1"/>
</dbReference>
<dbReference type="PROSITE" id="PS50885">
    <property type="entry name" value="HAMP"/>
    <property type="match status" value="1"/>
</dbReference>
<evidence type="ECO:0000256" key="8">
    <source>
        <dbReference type="ARBA" id="ARBA00022989"/>
    </source>
</evidence>
<comment type="catalytic activity">
    <reaction evidence="1">
        <text>ATP + protein L-histidine = ADP + protein N-phospho-L-histidine.</text>
        <dbReference type="EC" id="2.7.13.3"/>
    </reaction>
</comment>
<evidence type="ECO:0000256" key="5">
    <source>
        <dbReference type="ARBA" id="ARBA00022679"/>
    </source>
</evidence>
<dbReference type="InterPro" id="IPR050428">
    <property type="entry name" value="TCS_sensor_his_kinase"/>
</dbReference>
<dbReference type="InterPro" id="IPR005467">
    <property type="entry name" value="His_kinase_dom"/>
</dbReference>
<dbReference type="CDD" id="cd00075">
    <property type="entry name" value="HATPase"/>
    <property type="match status" value="1"/>
</dbReference>
<dbReference type="Gene3D" id="3.30.565.10">
    <property type="entry name" value="Histidine kinase-like ATPase, C-terminal domain"/>
    <property type="match status" value="1"/>
</dbReference>
<evidence type="ECO:0000259" key="12">
    <source>
        <dbReference type="PROSITE" id="PS50109"/>
    </source>
</evidence>
<evidence type="ECO:0000259" key="13">
    <source>
        <dbReference type="PROSITE" id="PS50885"/>
    </source>
</evidence>
<dbReference type="InterPro" id="IPR003661">
    <property type="entry name" value="HisK_dim/P_dom"/>
</dbReference>
<dbReference type="EMBL" id="QHLY01000007">
    <property type="protein sequence ID" value="PXA70675.1"/>
    <property type="molecule type" value="Genomic_DNA"/>
</dbReference>
<proteinExistence type="predicted"/>
<dbReference type="InterPro" id="IPR036890">
    <property type="entry name" value="HATPase_C_sf"/>
</dbReference>
<feature type="transmembrane region" description="Helical" evidence="11">
    <location>
        <begin position="181"/>
        <end position="203"/>
    </location>
</feature>
<dbReference type="GO" id="GO:0005886">
    <property type="term" value="C:plasma membrane"/>
    <property type="evidence" value="ECO:0007669"/>
    <property type="project" value="UniProtKB-SubCell"/>
</dbReference>
<dbReference type="AlphaFoldDB" id="A0A317ZVZ3"/>
<dbReference type="SMART" id="SM00304">
    <property type="entry name" value="HAMP"/>
    <property type="match status" value="1"/>
</dbReference>
<dbReference type="PROSITE" id="PS50109">
    <property type="entry name" value="HIS_KIN"/>
    <property type="match status" value="1"/>
</dbReference>
<dbReference type="Gene3D" id="6.10.340.10">
    <property type="match status" value="1"/>
</dbReference>
<dbReference type="PANTHER" id="PTHR45436">
    <property type="entry name" value="SENSOR HISTIDINE KINASE YKOH"/>
    <property type="match status" value="1"/>
</dbReference>
<feature type="domain" description="HAMP" evidence="13">
    <location>
        <begin position="205"/>
        <end position="258"/>
    </location>
</feature>
<reference evidence="14 15" key="1">
    <citation type="submission" date="2018-05" db="EMBL/GenBank/DDBJ databases">
        <title>Genetic diversity of glacier-inhabiting Cryobacterium bacteria in China and description of Cryobacterium mengkeensis sp. nov. and Arthrobacter glacialis sp. nov.</title>
        <authorList>
            <person name="Liu Q."/>
            <person name="Xin Y.-H."/>
        </authorList>
    </citation>
    <scope>NUCLEOTIDE SEQUENCE [LARGE SCALE GENOMIC DNA]</scope>
    <source>
        <strain evidence="14 15">SK-1</strain>
    </source>
</reference>
<evidence type="ECO:0000256" key="1">
    <source>
        <dbReference type="ARBA" id="ARBA00000085"/>
    </source>
</evidence>
<dbReference type="SUPFAM" id="SSF47384">
    <property type="entry name" value="Homodimeric domain of signal transducing histidine kinase"/>
    <property type="match status" value="1"/>
</dbReference>
<protein>
    <recommendedName>
        <fullName evidence="3">histidine kinase</fullName>
        <ecNumber evidence="3">2.7.13.3</ecNumber>
    </recommendedName>
</protein>
<organism evidence="14 15">
    <name type="scientific">Cryobacterium arcticum</name>
    <dbReference type="NCBI Taxonomy" id="670052"/>
    <lineage>
        <taxon>Bacteria</taxon>
        <taxon>Bacillati</taxon>
        <taxon>Actinomycetota</taxon>
        <taxon>Actinomycetes</taxon>
        <taxon>Micrococcales</taxon>
        <taxon>Microbacteriaceae</taxon>
        <taxon>Cryobacterium</taxon>
    </lineage>
</organism>
<dbReference type="CDD" id="cd00082">
    <property type="entry name" value="HisKA"/>
    <property type="match status" value="1"/>
</dbReference>
<keyword evidence="6 11" id="KW-0812">Transmembrane</keyword>
<keyword evidence="8 11" id="KW-1133">Transmembrane helix</keyword>
<keyword evidence="7 14" id="KW-0418">Kinase</keyword>
<dbReference type="InterPro" id="IPR036097">
    <property type="entry name" value="HisK_dim/P_sf"/>
</dbReference>
<dbReference type="EC" id="2.7.13.3" evidence="3"/>
<evidence type="ECO:0000256" key="4">
    <source>
        <dbReference type="ARBA" id="ARBA00022553"/>
    </source>
</evidence>
<keyword evidence="9" id="KW-0902">Two-component regulatory system</keyword>
<dbReference type="Gene3D" id="1.10.287.130">
    <property type="match status" value="1"/>
</dbReference>
<keyword evidence="5" id="KW-0808">Transferase</keyword>
<keyword evidence="15" id="KW-1185">Reference proteome</keyword>
<dbReference type="Pfam" id="PF00672">
    <property type="entry name" value="HAMP"/>
    <property type="match status" value="1"/>
</dbReference>
<dbReference type="InterPro" id="IPR003660">
    <property type="entry name" value="HAMP_dom"/>
</dbReference>
<evidence type="ECO:0000256" key="11">
    <source>
        <dbReference type="SAM" id="Phobius"/>
    </source>
</evidence>
<dbReference type="Pfam" id="PF00512">
    <property type="entry name" value="HisKA"/>
    <property type="match status" value="1"/>
</dbReference>
<accession>A0A317ZVZ3</accession>
<dbReference type="Pfam" id="PF02518">
    <property type="entry name" value="HATPase_c"/>
    <property type="match status" value="1"/>
</dbReference>
<dbReference type="SMART" id="SM00387">
    <property type="entry name" value="HATPase_c"/>
    <property type="match status" value="1"/>
</dbReference>
<dbReference type="PRINTS" id="PR00344">
    <property type="entry name" value="BCTRLSENSOR"/>
</dbReference>
<gene>
    <name evidence="14" type="ORF">CTB96_06210</name>
</gene>
<keyword evidence="4" id="KW-0597">Phosphoprotein</keyword>
<dbReference type="InterPro" id="IPR004358">
    <property type="entry name" value="Sig_transdc_His_kin-like_C"/>
</dbReference>
<dbReference type="GO" id="GO:0000155">
    <property type="term" value="F:phosphorelay sensor kinase activity"/>
    <property type="evidence" value="ECO:0007669"/>
    <property type="project" value="InterPro"/>
</dbReference>
<dbReference type="SUPFAM" id="SSF55874">
    <property type="entry name" value="ATPase domain of HSP90 chaperone/DNA topoisomerase II/histidine kinase"/>
    <property type="match status" value="1"/>
</dbReference>
<evidence type="ECO:0000256" key="10">
    <source>
        <dbReference type="ARBA" id="ARBA00023136"/>
    </source>
</evidence>
<dbReference type="SUPFAM" id="SSF158472">
    <property type="entry name" value="HAMP domain-like"/>
    <property type="match status" value="1"/>
</dbReference>
<keyword evidence="10 11" id="KW-0472">Membrane</keyword>